<dbReference type="EMBL" id="JAAAJB010000756">
    <property type="protein sequence ID" value="KAG0251380.1"/>
    <property type="molecule type" value="Genomic_DNA"/>
</dbReference>
<dbReference type="PANTHER" id="PTHR43243:SF11">
    <property type="entry name" value="AMINO ACID PERMEASE_ SLC12A DOMAIN-CONTAINING PROTEIN"/>
    <property type="match status" value="1"/>
</dbReference>
<feature type="transmembrane region" description="Helical" evidence="6">
    <location>
        <begin position="72"/>
        <end position="92"/>
    </location>
</feature>
<feature type="region of interest" description="Disordered" evidence="5">
    <location>
        <begin position="511"/>
        <end position="543"/>
    </location>
</feature>
<feature type="transmembrane region" description="Helical" evidence="6">
    <location>
        <begin position="158"/>
        <end position="178"/>
    </location>
</feature>
<dbReference type="AlphaFoldDB" id="A0A9P6PSU6"/>
<keyword evidence="8" id="KW-1185">Reference proteome</keyword>
<dbReference type="InterPro" id="IPR002293">
    <property type="entry name" value="AA/rel_permease1"/>
</dbReference>
<comment type="caution">
    <text evidence="7">The sequence shown here is derived from an EMBL/GenBank/DDBJ whole genome shotgun (WGS) entry which is preliminary data.</text>
</comment>
<comment type="subcellular location">
    <subcellularLocation>
        <location evidence="1">Membrane</location>
        <topology evidence="1">Multi-pass membrane protein</topology>
    </subcellularLocation>
</comment>
<evidence type="ECO:0000313" key="8">
    <source>
        <dbReference type="Proteomes" id="UP000807716"/>
    </source>
</evidence>
<dbReference type="Proteomes" id="UP000807716">
    <property type="component" value="Unassembled WGS sequence"/>
</dbReference>
<dbReference type="GO" id="GO:0016020">
    <property type="term" value="C:membrane"/>
    <property type="evidence" value="ECO:0007669"/>
    <property type="project" value="UniProtKB-SubCell"/>
</dbReference>
<keyword evidence="3 6" id="KW-1133">Transmembrane helix</keyword>
<feature type="transmembrane region" description="Helical" evidence="6">
    <location>
        <begin position="399"/>
        <end position="421"/>
    </location>
</feature>
<dbReference type="Gene3D" id="1.20.1740.10">
    <property type="entry name" value="Amino acid/polyamine transporter I"/>
    <property type="match status" value="1"/>
</dbReference>
<feature type="transmembrane region" description="Helical" evidence="6">
    <location>
        <begin position="125"/>
        <end position="146"/>
    </location>
</feature>
<feature type="transmembrane region" description="Helical" evidence="6">
    <location>
        <begin position="359"/>
        <end position="378"/>
    </location>
</feature>
<feature type="transmembrane region" description="Helical" evidence="6">
    <location>
        <begin position="333"/>
        <end position="353"/>
    </location>
</feature>
<feature type="transmembrane region" description="Helical" evidence="6">
    <location>
        <begin position="287"/>
        <end position="312"/>
    </location>
</feature>
<evidence type="ECO:0000313" key="7">
    <source>
        <dbReference type="EMBL" id="KAG0251380.1"/>
    </source>
</evidence>
<dbReference type="Pfam" id="PF13520">
    <property type="entry name" value="AA_permease_2"/>
    <property type="match status" value="1"/>
</dbReference>
<dbReference type="PANTHER" id="PTHR43243">
    <property type="entry name" value="INNER MEMBRANE TRANSPORTER YGJI-RELATED"/>
    <property type="match status" value="1"/>
</dbReference>
<evidence type="ECO:0000256" key="2">
    <source>
        <dbReference type="ARBA" id="ARBA00022692"/>
    </source>
</evidence>
<evidence type="ECO:0000256" key="5">
    <source>
        <dbReference type="SAM" id="MobiDB-lite"/>
    </source>
</evidence>
<evidence type="ECO:0000256" key="3">
    <source>
        <dbReference type="ARBA" id="ARBA00022989"/>
    </source>
</evidence>
<feature type="transmembrane region" description="Helical" evidence="6">
    <location>
        <begin position="427"/>
        <end position="447"/>
    </location>
</feature>
<accession>A0A9P6PSU6</accession>
<gene>
    <name evidence="7" type="ORF">DFQ27_008785</name>
</gene>
<proteinExistence type="predicted"/>
<dbReference type="GO" id="GO:0015171">
    <property type="term" value="F:amino acid transmembrane transporter activity"/>
    <property type="evidence" value="ECO:0007669"/>
    <property type="project" value="TreeGrafter"/>
</dbReference>
<keyword evidence="4 6" id="KW-0472">Membrane</keyword>
<name>A0A9P6PSU6_9FUNG</name>
<organism evidence="7 8">
    <name type="scientific">Actinomortierella ambigua</name>
    <dbReference type="NCBI Taxonomy" id="1343610"/>
    <lineage>
        <taxon>Eukaryota</taxon>
        <taxon>Fungi</taxon>
        <taxon>Fungi incertae sedis</taxon>
        <taxon>Mucoromycota</taxon>
        <taxon>Mortierellomycotina</taxon>
        <taxon>Mortierellomycetes</taxon>
        <taxon>Mortierellales</taxon>
        <taxon>Mortierellaceae</taxon>
        <taxon>Actinomortierella</taxon>
    </lineage>
</organism>
<feature type="transmembrane region" description="Helical" evidence="6">
    <location>
        <begin position="99"/>
        <end position="119"/>
    </location>
</feature>
<feature type="transmembrane region" description="Helical" evidence="6">
    <location>
        <begin position="238"/>
        <end position="258"/>
    </location>
</feature>
<evidence type="ECO:0000256" key="1">
    <source>
        <dbReference type="ARBA" id="ARBA00004141"/>
    </source>
</evidence>
<dbReference type="OrthoDB" id="1718410at2759"/>
<sequence>MIKWIEPSSACGPRPEEEWEFAGWGSTYFLDVSRSDHPDNPSVDDSKIGVLRGIGIAGNDIAGSVFYTVGPAIVIAGQFSPFSFLLVSILLYPMKAIMAEVAMSLPFNGAATATAYVAAEVTLPAALSVFTLTVLVMVVFAVVTFFGVRESSTVASTVFILHLVTMLILMITATVHWVKSGNGVLVANWSEPPVQGSSPARLIWNGFCICLLGATGLEGVEGYLEQLKPKTYPKIMTSMWACITVLNGPMAVIVLAIVPMREIRENPANALLVLARYASGSSPWLRYLVMVDAAIVLSAGVLTGMVGVLGLFERMSKDHILPPFLLIQNKWTGAYQYIIVFFLGLCITLYSIVQGDTSSISGMFAVAFLCVLSAYSFSNLMLHFNRPRLSRGGMRRMPAILTFIVLGFTIGAIVGNAVIAPDIIQTFFIYFAAVYIVMWGFMNRIWILRSIFRITSGVSTQPLMDSLSHIDEVENRGKSTSSAVESMYQLGDIKRRSFFEASPTAATSVELSNAPSLASETGSQGNGSGGGHIPRRSVEQEETGSVIVGTTRGSTSPPMAITTPELADKSVFVRGFFKLRDSFHKMLIRTMIKSLRNYPTIYFTKDDSLTRLHGAIRYIRRNENSHKGNIRLVHVYSKVTDIPERLEANHRFLDELYPKIQIDMIFIQGKFDPTTVEVISEQLQVPKSAMFLGCPGEKFPYRIEEFGGARIIMD</sequence>
<protein>
    <submittedName>
        <fullName evidence="7">Uncharacterized protein</fullName>
    </submittedName>
</protein>
<reference evidence="7" key="1">
    <citation type="journal article" date="2020" name="Fungal Divers.">
        <title>Resolving the Mortierellaceae phylogeny through synthesis of multi-gene phylogenetics and phylogenomics.</title>
        <authorList>
            <person name="Vandepol N."/>
            <person name="Liber J."/>
            <person name="Desiro A."/>
            <person name="Na H."/>
            <person name="Kennedy M."/>
            <person name="Barry K."/>
            <person name="Grigoriev I.V."/>
            <person name="Miller A.N."/>
            <person name="O'Donnell K."/>
            <person name="Stajich J.E."/>
            <person name="Bonito G."/>
        </authorList>
    </citation>
    <scope>NUCLEOTIDE SEQUENCE</scope>
    <source>
        <strain evidence="7">BC1065</strain>
    </source>
</reference>
<keyword evidence="2 6" id="KW-0812">Transmembrane</keyword>
<evidence type="ECO:0000256" key="6">
    <source>
        <dbReference type="SAM" id="Phobius"/>
    </source>
</evidence>
<feature type="compositionally biased region" description="Polar residues" evidence="5">
    <location>
        <begin position="511"/>
        <end position="521"/>
    </location>
</feature>
<evidence type="ECO:0000256" key="4">
    <source>
        <dbReference type="ARBA" id="ARBA00023136"/>
    </source>
</evidence>